<comment type="cofactor">
    <cofactor evidence="1">
        <name>pyridoxal 5'-phosphate</name>
        <dbReference type="ChEBI" id="CHEBI:597326"/>
    </cofactor>
</comment>
<keyword evidence="5" id="KW-0808">Transferase</keyword>
<reference evidence="9" key="1">
    <citation type="journal article" date="2012" name="Nature">
        <title>The oyster genome reveals stress adaptation and complexity of shell formation.</title>
        <authorList>
            <person name="Zhang G."/>
            <person name="Fang X."/>
            <person name="Guo X."/>
            <person name="Li L."/>
            <person name="Luo R."/>
            <person name="Xu F."/>
            <person name="Yang P."/>
            <person name="Zhang L."/>
            <person name="Wang X."/>
            <person name="Qi H."/>
            <person name="Xiong Z."/>
            <person name="Que H."/>
            <person name="Xie Y."/>
            <person name="Holland P.W."/>
            <person name="Paps J."/>
            <person name="Zhu Y."/>
            <person name="Wu F."/>
            <person name="Chen Y."/>
            <person name="Wang J."/>
            <person name="Peng C."/>
            <person name="Meng J."/>
            <person name="Yang L."/>
            <person name="Liu J."/>
            <person name="Wen B."/>
            <person name="Zhang N."/>
            <person name="Huang Z."/>
            <person name="Zhu Q."/>
            <person name="Feng Y."/>
            <person name="Mount A."/>
            <person name="Hedgecock D."/>
            <person name="Xu Z."/>
            <person name="Liu Y."/>
            <person name="Domazet-Loso T."/>
            <person name="Du Y."/>
            <person name="Sun X."/>
            <person name="Zhang S."/>
            <person name="Liu B."/>
            <person name="Cheng P."/>
            <person name="Jiang X."/>
            <person name="Li J."/>
            <person name="Fan D."/>
            <person name="Wang W."/>
            <person name="Fu W."/>
            <person name="Wang T."/>
            <person name="Wang B."/>
            <person name="Zhang J."/>
            <person name="Peng Z."/>
            <person name="Li Y."/>
            <person name="Li N."/>
            <person name="Wang J."/>
            <person name="Chen M."/>
            <person name="He Y."/>
            <person name="Tan F."/>
            <person name="Song X."/>
            <person name="Zheng Q."/>
            <person name="Huang R."/>
            <person name="Yang H."/>
            <person name="Du X."/>
            <person name="Chen L."/>
            <person name="Yang M."/>
            <person name="Gaffney P.M."/>
            <person name="Wang S."/>
            <person name="Luo L."/>
            <person name="She Z."/>
            <person name="Ming Y."/>
            <person name="Huang W."/>
            <person name="Zhang S."/>
            <person name="Huang B."/>
            <person name="Zhang Y."/>
            <person name="Qu T."/>
            <person name="Ni P."/>
            <person name="Miao G."/>
            <person name="Wang J."/>
            <person name="Wang Q."/>
            <person name="Steinberg C.E."/>
            <person name="Wang H."/>
            <person name="Li N."/>
            <person name="Qian L."/>
            <person name="Zhang G."/>
            <person name="Li Y."/>
            <person name="Yang H."/>
            <person name="Liu X."/>
            <person name="Wang J."/>
            <person name="Yin Y."/>
            <person name="Wang J."/>
        </authorList>
    </citation>
    <scope>NUCLEOTIDE SEQUENCE [LARGE SCALE GENOMIC DNA]</scope>
    <source>
        <strain evidence="9">05x7-T-G4-1.051#20</strain>
    </source>
</reference>
<dbReference type="HOGENOM" id="CLU_351342_0_0_1"/>
<dbReference type="PANTHER" id="PTHR43807:SF20">
    <property type="entry name" value="FI04487P"/>
    <property type="match status" value="1"/>
</dbReference>
<dbReference type="InParanoid" id="K1R7K5"/>
<dbReference type="CDD" id="cd00609">
    <property type="entry name" value="AAT_like"/>
    <property type="match status" value="2"/>
</dbReference>
<dbReference type="EMBL" id="JH823235">
    <property type="protein sequence ID" value="EKC37160.1"/>
    <property type="molecule type" value="Genomic_DNA"/>
</dbReference>
<comment type="pathway">
    <text evidence="7">Amino-acid degradation; L-kynurenine degradation; kynurenate from L-kynurenine: step 1/2.</text>
</comment>
<evidence type="ECO:0000256" key="3">
    <source>
        <dbReference type="ARBA" id="ARBA00011738"/>
    </source>
</evidence>
<comment type="similarity">
    <text evidence="2">Belongs to the class-I pyridoxal-phosphate-dependent aminotransferase family.</text>
</comment>
<dbReference type="Pfam" id="PF00155">
    <property type="entry name" value="Aminotran_1_2"/>
    <property type="match status" value="1"/>
</dbReference>
<dbReference type="GO" id="GO:0030170">
    <property type="term" value="F:pyridoxal phosphate binding"/>
    <property type="evidence" value="ECO:0007669"/>
    <property type="project" value="InterPro"/>
</dbReference>
<dbReference type="GO" id="GO:0070189">
    <property type="term" value="P:kynurenine metabolic process"/>
    <property type="evidence" value="ECO:0007669"/>
    <property type="project" value="UniProtKB-ARBA"/>
</dbReference>
<proteinExistence type="inferred from homology"/>
<dbReference type="SUPFAM" id="SSF53383">
    <property type="entry name" value="PLP-dependent transferases"/>
    <property type="match status" value="2"/>
</dbReference>
<dbReference type="InterPro" id="IPR004839">
    <property type="entry name" value="Aminotransferase_I/II_large"/>
</dbReference>
<dbReference type="AlphaFoldDB" id="K1R7K5"/>
<keyword evidence="4" id="KW-0032">Aminotransferase</keyword>
<dbReference type="FunFam" id="3.90.1150.10:FF:000021">
    <property type="entry name" value="Kynurenine--oxoglutarate transaminase 3"/>
    <property type="match status" value="1"/>
</dbReference>
<evidence type="ECO:0000256" key="6">
    <source>
        <dbReference type="ARBA" id="ARBA00022898"/>
    </source>
</evidence>
<gene>
    <name evidence="9" type="ORF">CGI_10028395</name>
</gene>
<comment type="subunit">
    <text evidence="3">Homodimer.</text>
</comment>
<evidence type="ECO:0000256" key="1">
    <source>
        <dbReference type="ARBA" id="ARBA00001933"/>
    </source>
</evidence>
<organism evidence="9">
    <name type="scientific">Magallana gigas</name>
    <name type="common">Pacific oyster</name>
    <name type="synonym">Crassostrea gigas</name>
    <dbReference type="NCBI Taxonomy" id="29159"/>
    <lineage>
        <taxon>Eukaryota</taxon>
        <taxon>Metazoa</taxon>
        <taxon>Spiralia</taxon>
        <taxon>Lophotrochozoa</taxon>
        <taxon>Mollusca</taxon>
        <taxon>Bivalvia</taxon>
        <taxon>Autobranchia</taxon>
        <taxon>Pteriomorphia</taxon>
        <taxon>Ostreida</taxon>
        <taxon>Ostreoidea</taxon>
        <taxon>Ostreidae</taxon>
        <taxon>Magallana</taxon>
    </lineage>
</organism>
<evidence type="ECO:0000259" key="8">
    <source>
        <dbReference type="Pfam" id="PF00155"/>
    </source>
</evidence>
<dbReference type="PANTHER" id="PTHR43807">
    <property type="entry name" value="FI04487P"/>
    <property type="match status" value="1"/>
</dbReference>
<dbReference type="Gene3D" id="3.40.640.10">
    <property type="entry name" value="Type I PLP-dependent aspartate aminotransferase-like (Major domain)"/>
    <property type="match status" value="2"/>
</dbReference>
<dbReference type="FunFam" id="3.40.640.10:FF:000024">
    <property type="entry name" value="Kynurenine--oxoglutarate transaminase 3"/>
    <property type="match status" value="2"/>
</dbReference>
<evidence type="ECO:0000313" key="9">
    <source>
        <dbReference type="EMBL" id="EKC37160.1"/>
    </source>
</evidence>
<keyword evidence="6" id="KW-0663">Pyridoxal phosphate</keyword>
<evidence type="ECO:0000256" key="2">
    <source>
        <dbReference type="ARBA" id="ARBA00007441"/>
    </source>
</evidence>
<dbReference type="InterPro" id="IPR051326">
    <property type="entry name" value="Kynurenine-oxoglutarate_AT"/>
</dbReference>
<dbReference type="FunFam" id="3.90.1150.10:FF:000141">
    <property type="entry name" value="Kynurenine--oxoglutarate transaminase 1"/>
    <property type="match status" value="1"/>
</dbReference>
<dbReference type="InterPro" id="IPR015422">
    <property type="entry name" value="PyrdxlP-dep_Trfase_small"/>
</dbReference>
<evidence type="ECO:0000256" key="7">
    <source>
        <dbReference type="ARBA" id="ARBA00024016"/>
    </source>
</evidence>
<name>K1R7K5_MAGGI</name>
<sequence length="801" mass="89872">MYDTSCMEEILQLSGKYGALNLALGFPDFAPPKHVRNALENVSNQSNHMIHHYTRTLGHPRLVKILAKIYSRELQQTLDPMKNVVTTIGAYEAMYAAFQALVNPGDEVILLEPCYEPYKVVAGLAGATVRYVPLIPKEGSNESDDWKFNLENLKAAFNEKTKAIVVNSPMNPLGKVFTREELQEIADLCVQFDVLCFSDEVYEWLIYGERQFVRMATLNGMADRTITMGSAGKTFSVTGWKIGWAIGPAHLISAMHLFHHLAVRGTPSVLQEALAIAFETEESRIGNPDCYFSLLSKQMEQKRNELSTYLSDAGLQPITPGGGYFIVADISSIDTEDGVNPNSQEAYDSQFVKWAIKEKKLTLIPLSIFYSEEHRHYGDKFVRVCFAKGFPDFAPPSHVVEALGHVTSYANHMIHHYTRAAGHQRFCKILSKLYGRLLKQDIDPMTEVLPTIGAYDALFTTFQSLICPGDEAKPCYEPYIELARLAGASVKYVPLIPKDNSTSSDDWVFDLQTLQAAFSTKTKAIVVNTPMNPLGKVFNRDELQAIADLCVKYDTLCFADEVYQWLVYGNRKHIYIATLDGMAERTINIGSAGKTFSVTGWKTGWAVGPANLMDALQSFHHLTIRGGVSVMQEALAIAFEKEEELLGSEESYYRQLPNEMQNKRDQLVEYLQEAKLDPVMPGGGYFIVANISKLGKIRVFIYLNWRPGLSFESGNKMDESAQEAFDVKFVKWAIVNKKFTVIPLSIFYSQEHRHLGEKYVRICFAKRLLLLLLLLGEGLLLLGENGLLLLGDGDLKNNIKK</sequence>
<protein>
    <submittedName>
        <fullName evidence="9">Kynurenine--oxoglutarate transaminase 3</fullName>
    </submittedName>
</protein>
<dbReference type="GO" id="GO:0016212">
    <property type="term" value="F:kynurenine-oxoglutarate transaminase activity"/>
    <property type="evidence" value="ECO:0007669"/>
    <property type="project" value="TreeGrafter"/>
</dbReference>
<evidence type="ECO:0000256" key="5">
    <source>
        <dbReference type="ARBA" id="ARBA00022679"/>
    </source>
</evidence>
<accession>K1R7K5</accession>
<dbReference type="Gene3D" id="3.90.1150.10">
    <property type="entry name" value="Aspartate Aminotransferase, domain 1"/>
    <property type="match status" value="2"/>
</dbReference>
<dbReference type="InterPro" id="IPR015424">
    <property type="entry name" value="PyrdxlP-dep_Trfase"/>
</dbReference>
<dbReference type="InterPro" id="IPR015421">
    <property type="entry name" value="PyrdxlP-dep_Trfase_major"/>
</dbReference>
<dbReference type="GO" id="GO:0005739">
    <property type="term" value="C:mitochondrion"/>
    <property type="evidence" value="ECO:0007669"/>
    <property type="project" value="TreeGrafter"/>
</dbReference>
<feature type="domain" description="Aminotransferase class I/classII large" evidence="8">
    <location>
        <begin position="20"/>
        <end position="388"/>
    </location>
</feature>
<evidence type="ECO:0000256" key="4">
    <source>
        <dbReference type="ARBA" id="ARBA00022576"/>
    </source>
</evidence>